<dbReference type="Proteomes" id="UP000286097">
    <property type="component" value="Unassembled WGS sequence"/>
</dbReference>
<dbReference type="EMBL" id="QKXF01000055">
    <property type="protein sequence ID" value="RQM18445.1"/>
    <property type="molecule type" value="Genomic_DNA"/>
</dbReference>
<dbReference type="InterPro" id="IPR007034">
    <property type="entry name" value="BMS1_TSR1_C"/>
</dbReference>
<dbReference type="PANTHER" id="PTHR12858">
    <property type="entry name" value="RIBOSOME BIOGENESIS PROTEIN"/>
    <property type="match status" value="1"/>
</dbReference>
<accession>A0A425CN83</accession>
<evidence type="ECO:0000313" key="2">
    <source>
        <dbReference type="EMBL" id="RQM18445.1"/>
    </source>
</evidence>
<feature type="domain" description="Ribosome biogenesis protein BMS1/TSR1 C-terminal" evidence="1">
    <location>
        <begin position="1"/>
        <end position="203"/>
    </location>
</feature>
<dbReference type="GO" id="GO:0000479">
    <property type="term" value="P:endonucleolytic cleavage of tricistronic rRNA transcript (SSU-rRNA, 5.8S rRNA, LSU-rRNA)"/>
    <property type="evidence" value="ECO:0007669"/>
    <property type="project" value="TreeGrafter"/>
</dbReference>
<dbReference type="Pfam" id="PF04950">
    <property type="entry name" value="RIBIOP_C"/>
    <property type="match status" value="1"/>
</dbReference>
<dbReference type="InterPro" id="IPR039761">
    <property type="entry name" value="Bms1/Tsr1"/>
</dbReference>
<dbReference type="GO" id="GO:0003924">
    <property type="term" value="F:GTPase activity"/>
    <property type="evidence" value="ECO:0007669"/>
    <property type="project" value="TreeGrafter"/>
</dbReference>
<proteinExistence type="predicted"/>
<dbReference type="GO" id="GO:0034511">
    <property type="term" value="F:U3 snoRNA binding"/>
    <property type="evidence" value="ECO:0007669"/>
    <property type="project" value="TreeGrafter"/>
</dbReference>
<dbReference type="GO" id="GO:0000462">
    <property type="term" value="P:maturation of SSU-rRNA from tricistronic rRNA transcript (SSU-rRNA, 5.8S rRNA, LSU-rRNA)"/>
    <property type="evidence" value="ECO:0007669"/>
    <property type="project" value="TreeGrafter"/>
</dbReference>
<sequence length="203" mass="22724">MPVPKLQARIQAGPLVMGALLKHENRLSVLNCRYYKYALSTAGSILVQRASSFGGETIKSKEELSFHCGFRRFAGKPVFSDQSLKSDQHLFQRFLPQSGWSVATVYGPVTFQPASLLLFKPNGQLVASGTLKNVKPDRVMLKRVIITGTPVKVKKRKAVIRYMFYSPEDIRWFEPVELATKHGLTGHIKESLGTHGDFKAVFN</sequence>
<dbReference type="GO" id="GO:0030688">
    <property type="term" value="C:preribosome, small subunit precursor"/>
    <property type="evidence" value="ECO:0007669"/>
    <property type="project" value="TreeGrafter"/>
</dbReference>
<evidence type="ECO:0000313" key="3">
    <source>
        <dbReference type="Proteomes" id="UP000286097"/>
    </source>
</evidence>
<dbReference type="AlphaFoldDB" id="A0A425CN83"/>
<organism evidence="2 3">
    <name type="scientific">Peronospora effusa</name>
    <dbReference type="NCBI Taxonomy" id="542832"/>
    <lineage>
        <taxon>Eukaryota</taxon>
        <taxon>Sar</taxon>
        <taxon>Stramenopiles</taxon>
        <taxon>Oomycota</taxon>
        <taxon>Peronosporomycetes</taxon>
        <taxon>Peronosporales</taxon>
        <taxon>Peronosporaceae</taxon>
        <taxon>Peronospora</taxon>
    </lineage>
</organism>
<dbReference type="VEuPathDB" id="FungiDB:DD237_008422"/>
<evidence type="ECO:0000259" key="1">
    <source>
        <dbReference type="SMART" id="SM01362"/>
    </source>
</evidence>
<dbReference type="PANTHER" id="PTHR12858:SF1">
    <property type="entry name" value="PRE-RRNA-PROCESSING PROTEIN TSR1 HOMOLOG"/>
    <property type="match status" value="1"/>
</dbReference>
<dbReference type="SMART" id="SM01362">
    <property type="entry name" value="DUF663"/>
    <property type="match status" value="1"/>
</dbReference>
<dbReference type="GO" id="GO:0005525">
    <property type="term" value="F:GTP binding"/>
    <property type="evidence" value="ECO:0007669"/>
    <property type="project" value="TreeGrafter"/>
</dbReference>
<comment type="caution">
    <text evidence="2">The sequence shown here is derived from an EMBL/GenBank/DDBJ whole genome shotgun (WGS) entry which is preliminary data.</text>
</comment>
<gene>
    <name evidence="2" type="ORF">DD237_008422</name>
</gene>
<protein>
    <recommendedName>
        <fullName evidence="1">Ribosome biogenesis protein BMS1/TSR1 C-terminal domain-containing protein</fullName>
    </recommendedName>
</protein>
<reference evidence="2 3" key="1">
    <citation type="submission" date="2018-06" db="EMBL/GenBank/DDBJ databases">
        <title>Comparative genomics of downy mildews reveals potential adaptations to biotrophy.</title>
        <authorList>
            <person name="Fletcher K."/>
            <person name="Klosterman S.J."/>
            <person name="Derevnina L."/>
            <person name="Martin F."/>
            <person name="Koike S."/>
            <person name="Reyes Chin-Wo S."/>
            <person name="Mou B."/>
            <person name="Michelmore R."/>
        </authorList>
    </citation>
    <scope>NUCLEOTIDE SEQUENCE [LARGE SCALE GENOMIC DNA]</scope>
    <source>
        <strain evidence="2 3">R13</strain>
    </source>
</reference>
<name>A0A425CN83_9STRA</name>